<feature type="compositionally biased region" description="Low complexity" evidence="8">
    <location>
        <begin position="21"/>
        <end position="31"/>
    </location>
</feature>
<feature type="domain" description="HECT" evidence="10">
    <location>
        <begin position="1099"/>
        <end position="1436"/>
    </location>
</feature>
<dbReference type="PROSITE" id="PS01159">
    <property type="entry name" value="WW_DOMAIN_1"/>
    <property type="match status" value="2"/>
</dbReference>
<feature type="compositionally biased region" description="Polar residues" evidence="8">
    <location>
        <begin position="152"/>
        <end position="167"/>
    </location>
</feature>
<feature type="region of interest" description="Disordered" evidence="8">
    <location>
        <begin position="1"/>
        <end position="38"/>
    </location>
</feature>
<dbReference type="PROSITE" id="PS50020">
    <property type="entry name" value="WW_DOMAIN_2"/>
    <property type="match status" value="2"/>
</dbReference>
<sequence>MVKQSRRDHNQPTGPSSKLLNDNNCNNGNINTITSPPRTLRSNAAVSQIFIASTSSTSPASSSMQPNTTLANPISILKLPYSSGQPFNVHNNNNNNNNLTSSTYEPHQNIFTGASNSRLKASPLTPNAALLSQDFFLRGNSINKDSTRESESAVTDSSMSNPIGEQKNLSKPDKCQTEQKDCLPSILSFSDYPSSDQSTAAASSSKSNKISSISVDSSNLNHGNNLNLCENKDLGGESTQAIDSITNLFIKDYCDKRGNFGDFPLKRSNCNDIDTRDLLSNLKSLIFNDDKETDQSNNYNAAANREISKSQQIKPADQPDQQLAVKSLASTGCDEMNVSSRSKNVTDEVTTNIIQTNVNPSVANVELMDPIPGPSNYVASFPSPLVVNKEHANEEAEIKNQSAIKELPDSSPPRKSDRNAKSGRRARRSGAHQDKRFATISKLPSISLVSCSQQQLQGINMDLPPNWEARLDAHGRIFYIDHERRTTTWHRPSPPIVANTITALNENTSITSDAPKHGHDEPEANTSGLPADLSRDTTTAKGSVLSSENSHQIASNLLNDSTEQHRALLNRRYTLRRTISTRRQSKDSRDHGDGLNDDHQEMLFDPMSMKAVNASLSDNNQLLVVNHDAIDGNCISGPSTQRAQSYNLCIGQRINHQNQQARLEQVVSTSRQVSGLAQDSNTIGNPPASSSQQCNGTPSSLNTSNNQGSISSEEQQVSTQRPKHQLSPSICCPPALRFLNRSDFFNMLHLNDEALMLFNTSTNLKYIVNRVRKDKTNSAYERFQHNKDLVAFLNKFTLKDEPMPVGWEVKIDDQGKCFFIDHLRKATTYVDPRLPTEVPAITPHQVLLHPHRSPPFGQLSSAPPSSVGAVINEDPREDEGYQISGHQQQQQQQQLVEIVATQAPAISSTSSTNNSALPTSISQDPSGESSSTSQVCISSSPMPSTSSHQRAAVTALSYEEKIVAFLKQPNVFDLIKSRRSASGLLNSSLREKINLIRKGGVNVLKKYGHDVNLTMIISLFDSEIDAMNSGQSSAVRPQLRSYISRANAPGKRDFEEKLRYFYRKLEQKNFGHGPSKLKLSIRRDHILEDAFTKIMSVNSKKDLQRSRLYVSFAGEEGLDYGGPSREFFFLLSRELFNPYYGLFEYSANDTYTVQISPMSSFVDNYHDWFRFSGRMLGLALIHQYLMDAFFTRPFYKSLLRSPCSLSDLEYMDAEFHQGLQWVKDSDISDLDLDLSFSVIEEIAGKVVEKELKPNGRNIAVTEKNKREYIEKMVKWRLERGVREQTESLVKGFYEVIDPRLVSVFDARELELVIAGTAEIDVKDWRKNTDYRGGYHDSHIIIQWFWIVIERKFDNDQRLRLLQFVTGTSSIPYEGFEALRGSNGPRKFCIEKWGKPTSLPRAHTCFNRLDLPPYSSFETLYEKLLMAVEESSSFGIE</sequence>
<dbReference type="GO" id="GO:0016567">
    <property type="term" value="P:protein ubiquitination"/>
    <property type="evidence" value="ECO:0007669"/>
    <property type="project" value="UniProtKB-UniPathway"/>
</dbReference>
<dbReference type="FunFam" id="3.30.2160.10:FF:000001">
    <property type="entry name" value="E3 ubiquitin-protein ligase NEDD4-like"/>
    <property type="match status" value="1"/>
</dbReference>
<dbReference type="EMBL" id="GGYP01005476">
    <property type="protein sequence ID" value="MDE50247.1"/>
    <property type="molecule type" value="Transcribed_RNA"/>
</dbReference>
<evidence type="ECO:0000256" key="8">
    <source>
        <dbReference type="SAM" id="MobiDB-lite"/>
    </source>
</evidence>
<dbReference type="Gene3D" id="3.90.1750.10">
    <property type="entry name" value="Hect, E3 ligase catalytic domains"/>
    <property type="match status" value="1"/>
</dbReference>
<evidence type="ECO:0000259" key="9">
    <source>
        <dbReference type="PROSITE" id="PS50020"/>
    </source>
</evidence>
<dbReference type="PANTHER" id="PTHR11254">
    <property type="entry name" value="HECT DOMAIN UBIQUITIN-PROTEIN LIGASE"/>
    <property type="match status" value="1"/>
</dbReference>
<reference evidence="11" key="1">
    <citation type="submission" date="2018-10" db="EMBL/GenBank/DDBJ databases">
        <title>Transcriptome assembly of Aceria tosichella (Wheat curl mite) Type 2.</title>
        <authorList>
            <person name="Scully E.D."/>
            <person name="Geib S.M."/>
            <person name="Palmer N.A."/>
            <person name="Gupta A.K."/>
            <person name="Sarath G."/>
            <person name="Tatineni S."/>
        </authorList>
    </citation>
    <scope>NUCLEOTIDE SEQUENCE</scope>
    <source>
        <strain evidence="11">LincolnNE</strain>
    </source>
</reference>
<dbReference type="GO" id="GO:0009966">
    <property type="term" value="P:regulation of signal transduction"/>
    <property type="evidence" value="ECO:0007669"/>
    <property type="project" value="UniProtKB-ARBA"/>
</dbReference>
<feature type="compositionally biased region" description="Basic and acidic residues" evidence="8">
    <location>
        <begin position="406"/>
        <end position="420"/>
    </location>
</feature>
<dbReference type="Gene3D" id="3.30.2410.10">
    <property type="entry name" value="Hect, E3 ligase catalytic domain"/>
    <property type="match status" value="1"/>
</dbReference>
<evidence type="ECO:0000256" key="3">
    <source>
        <dbReference type="ARBA" id="ARBA00012485"/>
    </source>
</evidence>
<evidence type="ECO:0000256" key="4">
    <source>
        <dbReference type="ARBA" id="ARBA00022679"/>
    </source>
</evidence>
<dbReference type="CDD" id="cd00078">
    <property type="entry name" value="HECTc"/>
    <property type="match status" value="1"/>
</dbReference>
<dbReference type="CDD" id="cd00201">
    <property type="entry name" value="WW"/>
    <property type="match status" value="2"/>
</dbReference>
<dbReference type="SMART" id="SM00456">
    <property type="entry name" value="WW"/>
    <property type="match status" value="2"/>
</dbReference>
<feature type="compositionally biased region" description="Low complexity" evidence="8">
    <location>
        <begin position="929"/>
        <end position="947"/>
    </location>
</feature>
<dbReference type="GO" id="GO:0005737">
    <property type="term" value="C:cytoplasm"/>
    <property type="evidence" value="ECO:0007669"/>
    <property type="project" value="UniProtKB-ARBA"/>
</dbReference>
<organism evidence="11">
    <name type="scientific">Aceria tosichella</name>
    <name type="common">wheat curl mite</name>
    <dbReference type="NCBI Taxonomy" id="561515"/>
    <lineage>
        <taxon>Eukaryota</taxon>
        <taxon>Metazoa</taxon>
        <taxon>Ecdysozoa</taxon>
        <taxon>Arthropoda</taxon>
        <taxon>Chelicerata</taxon>
        <taxon>Arachnida</taxon>
        <taxon>Acari</taxon>
        <taxon>Acariformes</taxon>
        <taxon>Trombidiformes</taxon>
        <taxon>Prostigmata</taxon>
        <taxon>Eupodina</taxon>
        <taxon>Eriophyoidea</taxon>
        <taxon>Eriophyidae</taxon>
        <taxon>Eriophyinae</taxon>
        <taxon>Aceriini</taxon>
        <taxon>Aceria</taxon>
    </lineage>
</organism>
<gene>
    <name evidence="11" type="primary">HECW2</name>
    <name evidence="11" type="ORF">g.12358</name>
</gene>
<evidence type="ECO:0000259" key="10">
    <source>
        <dbReference type="PROSITE" id="PS50237"/>
    </source>
</evidence>
<dbReference type="InterPro" id="IPR001202">
    <property type="entry name" value="WW_dom"/>
</dbReference>
<feature type="compositionally biased region" description="Basic and acidic residues" evidence="8">
    <location>
        <begin position="584"/>
        <end position="600"/>
    </location>
</feature>
<dbReference type="GO" id="GO:0048814">
    <property type="term" value="P:regulation of dendrite morphogenesis"/>
    <property type="evidence" value="ECO:0007669"/>
    <property type="project" value="TreeGrafter"/>
</dbReference>
<dbReference type="GO" id="GO:0061630">
    <property type="term" value="F:ubiquitin protein ligase activity"/>
    <property type="evidence" value="ECO:0007669"/>
    <property type="project" value="UniProtKB-EC"/>
</dbReference>
<feature type="region of interest" description="Disordered" evidence="8">
    <location>
        <begin position="579"/>
        <end position="600"/>
    </location>
</feature>
<feature type="domain" description="WW" evidence="9">
    <location>
        <begin position="461"/>
        <end position="494"/>
    </location>
</feature>
<comment type="pathway">
    <text evidence="2">Protein modification; protein ubiquitination.</text>
</comment>
<feature type="compositionally biased region" description="Polar residues" evidence="8">
    <location>
        <begin position="670"/>
        <end position="720"/>
    </location>
</feature>
<feature type="compositionally biased region" description="Polar residues" evidence="8">
    <location>
        <begin position="916"/>
        <end position="928"/>
    </location>
</feature>
<dbReference type="InterPro" id="IPR036020">
    <property type="entry name" value="WW_dom_sf"/>
</dbReference>
<evidence type="ECO:0000256" key="5">
    <source>
        <dbReference type="ARBA" id="ARBA00022737"/>
    </source>
</evidence>
<dbReference type="InterPro" id="IPR040524">
    <property type="entry name" value="HECW1_helix"/>
</dbReference>
<dbReference type="SUPFAM" id="SSF56204">
    <property type="entry name" value="Hect, E3 ligase catalytic domain"/>
    <property type="match status" value="1"/>
</dbReference>
<feature type="region of interest" description="Disordered" evidence="8">
    <location>
        <begin position="670"/>
        <end position="728"/>
    </location>
</feature>
<feature type="compositionally biased region" description="Basic residues" evidence="8">
    <location>
        <begin position="421"/>
        <end position="430"/>
    </location>
</feature>
<dbReference type="FunFam" id="3.90.1750.10:FF:000036">
    <property type="entry name" value="E3 ubiquitin-protein ligase HECW2"/>
    <property type="match status" value="1"/>
</dbReference>
<dbReference type="Gene3D" id="3.30.2160.10">
    <property type="entry name" value="Hect, E3 ligase catalytic domain"/>
    <property type="match status" value="1"/>
</dbReference>
<dbReference type="InterPro" id="IPR000569">
    <property type="entry name" value="HECT_dom"/>
</dbReference>
<feature type="compositionally biased region" description="Polar residues" evidence="8">
    <location>
        <begin position="536"/>
        <end position="550"/>
    </location>
</feature>
<accession>A0A6G1SJ99</accession>
<feature type="region of interest" description="Disordered" evidence="8">
    <location>
        <begin position="907"/>
        <end position="948"/>
    </location>
</feature>
<feature type="region of interest" description="Disordered" evidence="8">
    <location>
        <begin position="847"/>
        <end position="872"/>
    </location>
</feature>
<feature type="compositionally biased region" description="Polar residues" evidence="8">
    <location>
        <begin position="11"/>
        <end position="20"/>
    </location>
</feature>
<comment type="catalytic activity">
    <reaction evidence="1">
        <text>S-ubiquitinyl-[E2 ubiquitin-conjugating enzyme]-L-cysteine + [acceptor protein]-L-lysine = [E2 ubiquitin-conjugating enzyme]-L-cysteine + N(6)-ubiquitinyl-[acceptor protein]-L-lysine.</text>
        <dbReference type="EC" id="2.3.2.26"/>
    </reaction>
</comment>
<dbReference type="FunFam" id="3.30.2410.10:FF:000002">
    <property type="entry name" value="E3 ubiquitin-protein ligase HECW2"/>
    <property type="match status" value="1"/>
</dbReference>
<protein>
    <recommendedName>
        <fullName evidence="3">HECT-type E3 ubiquitin transferase</fullName>
        <ecNumber evidence="3">2.3.2.26</ecNumber>
    </recommendedName>
</protein>
<dbReference type="GO" id="GO:0006511">
    <property type="term" value="P:ubiquitin-dependent protein catabolic process"/>
    <property type="evidence" value="ECO:0007669"/>
    <property type="project" value="TreeGrafter"/>
</dbReference>
<keyword evidence="6 7" id="KW-0833">Ubl conjugation pathway</keyword>
<evidence type="ECO:0000256" key="2">
    <source>
        <dbReference type="ARBA" id="ARBA00004906"/>
    </source>
</evidence>
<dbReference type="Pfam" id="PF00632">
    <property type="entry name" value="HECT"/>
    <property type="match status" value="1"/>
</dbReference>
<dbReference type="PROSITE" id="PS50237">
    <property type="entry name" value="HECT"/>
    <property type="match status" value="1"/>
</dbReference>
<dbReference type="EC" id="2.3.2.26" evidence="3"/>
<dbReference type="SUPFAM" id="SSF51045">
    <property type="entry name" value="WW domain"/>
    <property type="match status" value="2"/>
</dbReference>
<dbReference type="InterPro" id="IPR050409">
    <property type="entry name" value="E3_ubiq-protein_ligase"/>
</dbReference>
<dbReference type="PANTHER" id="PTHR11254:SF320">
    <property type="entry name" value="HECT-TYPE E3 UBIQUITIN TRANSFERASE"/>
    <property type="match status" value="1"/>
</dbReference>
<dbReference type="Pfam" id="PF00397">
    <property type="entry name" value="WW"/>
    <property type="match status" value="1"/>
</dbReference>
<keyword evidence="4" id="KW-0808">Transferase</keyword>
<evidence type="ECO:0000256" key="7">
    <source>
        <dbReference type="PROSITE-ProRule" id="PRU00104"/>
    </source>
</evidence>
<feature type="active site" description="Glycyl thioester intermediate" evidence="7">
    <location>
        <position position="1404"/>
    </location>
</feature>
<dbReference type="UniPathway" id="UPA00143"/>
<evidence type="ECO:0000256" key="1">
    <source>
        <dbReference type="ARBA" id="ARBA00000885"/>
    </source>
</evidence>
<dbReference type="Gene3D" id="2.20.70.10">
    <property type="match status" value="2"/>
</dbReference>
<dbReference type="SMART" id="SM00119">
    <property type="entry name" value="HECTc"/>
    <property type="match status" value="1"/>
</dbReference>
<dbReference type="FunFam" id="3.90.1750.10:FF:000079">
    <property type="entry name" value="E3 ubiquitin-protein ligase"/>
    <property type="match status" value="1"/>
</dbReference>
<feature type="region of interest" description="Disordered" evidence="8">
    <location>
        <begin position="392"/>
        <end position="438"/>
    </location>
</feature>
<feature type="region of interest" description="Disordered" evidence="8">
    <location>
        <begin position="142"/>
        <end position="176"/>
    </location>
</feature>
<proteinExistence type="predicted"/>
<dbReference type="Pfam" id="PF18436">
    <property type="entry name" value="HECW1_helix"/>
    <property type="match status" value="1"/>
</dbReference>
<evidence type="ECO:0000313" key="11">
    <source>
        <dbReference type="EMBL" id="MDE50247.1"/>
    </source>
</evidence>
<name>A0A6G1SJ99_9ACAR</name>
<feature type="compositionally biased region" description="Basic and acidic residues" evidence="8">
    <location>
        <begin position="1"/>
        <end position="10"/>
    </location>
</feature>
<evidence type="ECO:0000256" key="6">
    <source>
        <dbReference type="ARBA" id="ARBA00022786"/>
    </source>
</evidence>
<keyword evidence="5" id="KW-0677">Repeat</keyword>
<dbReference type="InterPro" id="IPR035983">
    <property type="entry name" value="Hect_E3_ubiquitin_ligase"/>
</dbReference>
<feature type="domain" description="WW" evidence="9">
    <location>
        <begin position="801"/>
        <end position="834"/>
    </location>
</feature>
<feature type="region of interest" description="Disordered" evidence="8">
    <location>
        <begin position="509"/>
        <end position="550"/>
    </location>
</feature>